<keyword evidence="6" id="KW-0677">Repeat</keyword>
<dbReference type="EC" id="2.4.2.-" evidence="13"/>
<evidence type="ECO:0000256" key="6">
    <source>
        <dbReference type="ARBA" id="ARBA00022737"/>
    </source>
</evidence>
<evidence type="ECO:0000313" key="18">
    <source>
        <dbReference type="EMBL" id="ESO95798.1"/>
    </source>
</evidence>
<dbReference type="Pfam" id="PF00644">
    <property type="entry name" value="PARP"/>
    <property type="match status" value="1"/>
</dbReference>
<comment type="similarity">
    <text evidence="12">Belongs to the ARTD/PARP family.</text>
</comment>
<feature type="compositionally biased region" description="Basic residues" evidence="14">
    <location>
        <begin position="1"/>
        <end position="20"/>
    </location>
</feature>
<feature type="domain" description="PARP alpha-helical" evidence="16">
    <location>
        <begin position="184"/>
        <end position="300"/>
    </location>
</feature>
<evidence type="ECO:0000256" key="7">
    <source>
        <dbReference type="ARBA" id="ARBA00022771"/>
    </source>
</evidence>
<evidence type="ECO:0000313" key="19">
    <source>
        <dbReference type="Proteomes" id="UP000030746"/>
    </source>
</evidence>
<keyword evidence="10" id="KW-0238">DNA-binding</keyword>
<dbReference type="Proteomes" id="UP000030746">
    <property type="component" value="Unassembled WGS sequence"/>
</dbReference>
<reference evidence="18 19" key="1">
    <citation type="journal article" date="2013" name="Nature">
        <title>Insights into bilaterian evolution from three spiralian genomes.</title>
        <authorList>
            <person name="Simakov O."/>
            <person name="Marletaz F."/>
            <person name="Cho S.J."/>
            <person name="Edsinger-Gonzales E."/>
            <person name="Havlak P."/>
            <person name="Hellsten U."/>
            <person name="Kuo D.H."/>
            <person name="Larsson T."/>
            <person name="Lv J."/>
            <person name="Arendt D."/>
            <person name="Savage R."/>
            <person name="Osoegawa K."/>
            <person name="de Jong P."/>
            <person name="Grimwood J."/>
            <person name="Chapman J.A."/>
            <person name="Shapiro H."/>
            <person name="Aerts A."/>
            <person name="Otillar R.P."/>
            <person name="Terry A.Y."/>
            <person name="Boore J.L."/>
            <person name="Grigoriev I.V."/>
            <person name="Lindberg D.R."/>
            <person name="Seaver E.C."/>
            <person name="Weisblat D.A."/>
            <person name="Putnam N.H."/>
            <person name="Rokhsar D.S."/>
        </authorList>
    </citation>
    <scope>NUCLEOTIDE SEQUENCE [LARGE SCALE GENOMIC DNA]</scope>
</reference>
<dbReference type="GO" id="GO:0008270">
    <property type="term" value="F:zinc ion binding"/>
    <property type="evidence" value="ECO:0007669"/>
    <property type="project" value="UniProtKB-KW"/>
</dbReference>
<keyword evidence="11" id="KW-0539">Nucleus</keyword>
<dbReference type="GO" id="GO:0016779">
    <property type="term" value="F:nucleotidyltransferase activity"/>
    <property type="evidence" value="ECO:0007669"/>
    <property type="project" value="UniProtKB-KW"/>
</dbReference>
<proteinExistence type="inferred from homology"/>
<evidence type="ECO:0000256" key="8">
    <source>
        <dbReference type="ARBA" id="ARBA00022833"/>
    </source>
</evidence>
<dbReference type="InterPro" id="IPR004102">
    <property type="entry name" value="Poly(ADP-ribose)pol_reg_dom"/>
</dbReference>
<dbReference type="GO" id="GO:0006302">
    <property type="term" value="P:double-strand break repair"/>
    <property type="evidence" value="ECO:0007669"/>
    <property type="project" value="TreeGrafter"/>
</dbReference>
<dbReference type="OrthoDB" id="2017365at2759"/>
<dbReference type="CDD" id="cd01437">
    <property type="entry name" value="parp_like"/>
    <property type="match status" value="1"/>
</dbReference>
<evidence type="ECO:0000256" key="5">
    <source>
        <dbReference type="ARBA" id="ARBA00022723"/>
    </source>
</evidence>
<dbReference type="InterPro" id="IPR036930">
    <property type="entry name" value="WGR_dom_sf"/>
</dbReference>
<dbReference type="SMART" id="SM00773">
    <property type="entry name" value="WGR"/>
    <property type="match status" value="1"/>
</dbReference>
<dbReference type="Gene3D" id="1.20.142.10">
    <property type="entry name" value="Poly(ADP-ribose) polymerase, regulatory domain"/>
    <property type="match status" value="1"/>
</dbReference>
<evidence type="ECO:0000256" key="2">
    <source>
        <dbReference type="ARBA" id="ARBA00022676"/>
    </source>
</evidence>
<evidence type="ECO:0000256" key="9">
    <source>
        <dbReference type="ARBA" id="ARBA00023027"/>
    </source>
</evidence>
<dbReference type="PROSITE" id="PS51060">
    <property type="entry name" value="PARP_ALPHA_HD"/>
    <property type="match status" value="1"/>
</dbReference>
<dbReference type="CDD" id="cd08002">
    <property type="entry name" value="WGR_PARP3_like"/>
    <property type="match status" value="1"/>
</dbReference>
<dbReference type="GO" id="GO:0005730">
    <property type="term" value="C:nucleolus"/>
    <property type="evidence" value="ECO:0007669"/>
    <property type="project" value="TreeGrafter"/>
</dbReference>
<dbReference type="Gene3D" id="2.20.140.10">
    <property type="entry name" value="WGR domain"/>
    <property type="match status" value="1"/>
</dbReference>
<keyword evidence="8" id="KW-0862">Zinc</keyword>
<evidence type="ECO:0000259" key="15">
    <source>
        <dbReference type="PROSITE" id="PS51059"/>
    </source>
</evidence>
<feature type="region of interest" description="Disordered" evidence="14">
    <location>
        <begin position="1"/>
        <end position="33"/>
    </location>
</feature>
<dbReference type="RefSeq" id="XP_009053640.1">
    <property type="nucleotide sequence ID" value="XM_009055392.1"/>
</dbReference>
<dbReference type="InterPro" id="IPR036616">
    <property type="entry name" value="Poly(ADP-ribose)pol_reg_dom_sf"/>
</dbReference>
<dbReference type="Gene3D" id="3.90.228.10">
    <property type="match status" value="1"/>
</dbReference>
<dbReference type="HOGENOM" id="CLU_004841_2_3_1"/>
<accession>V3ZW97</accession>
<dbReference type="GeneID" id="20246537"/>
<keyword evidence="4" id="KW-0548">Nucleotidyltransferase</keyword>
<dbReference type="GO" id="GO:1990404">
    <property type="term" value="F:NAD+-protein mono-ADP-ribosyltransferase activity"/>
    <property type="evidence" value="ECO:0007669"/>
    <property type="project" value="TreeGrafter"/>
</dbReference>
<dbReference type="PANTHER" id="PTHR10459">
    <property type="entry name" value="DNA LIGASE"/>
    <property type="match status" value="1"/>
</dbReference>
<dbReference type="STRING" id="225164.V3ZW97"/>
<dbReference type="PANTHER" id="PTHR10459:SF66">
    <property type="entry name" value="PROTEIN MONO-ADP-RIBOSYLTRANSFERASE PARP3"/>
    <property type="match status" value="1"/>
</dbReference>
<keyword evidence="7" id="KW-0863">Zinc-finger</keyword>
<dbReference type="OMA" id="HHITTDN"/>
<name>V3ZW97_LOTGI</name>
<dbReference type="SUPFAM" id="SSF142921">
    <property type="entry name" value="WGR domain-like"/>
    <property type="match status" value="1"/>
</dbReference>
<evidence type="ECO:0000256" key="1">
    <source>
        <dbReference type="ARBA" id="ARBA00004123"/>
    </source>
</evidence>
<dbReference type="FunFam" id="2.20.140.10:FF:000001">
    <property type="entry name" value="Poly [ADP-ribose] polymerase"/>
    <property type="match status" value="1"/>
</dbReference>
<dbReference type="SUPFAM" id="SSF56399">
    <property type="entry name" value="ADP-ribosylation"/>
    <property type="match status" value="1"/>
</dbReference>
<dbReference type="EMBL" id="KB201611">
    <property type="protein sequence ID" value="ESO95798.1"/>
    <property type="molecule type" value="Genomic_DNA"/>
</dbReference>
<keyword evidence="19" id="KW-1185">Reference proteome</keyword>
<gene>
    <name evidence="18" type="ORF">LOTGIDRAFT_214893</name>
</gene>
<dbReference type="KEGG" id="lgi:LOTGIDRAFT_214893"/>
<dbReference type="CTD" id="20246537"/>
<dbReference type="SUPFAM" id="SSF47587">
    <property type="entry name" value="Domain of poly(ADP-ribose) polymerase"/>
    <property type="match status" value="1"/>
</dbReference>
<dbReference type="PROSITE" id="PS51059">
    <property type="entry name" value="PARP_CATALYTIC"/>
    <property type="match status" value="1"/>
</dbReference>
<evidence type="ECO:0000256" key="3">
    <source>
        <dbReference type="ARBA" id="ARBA00022679"/>
    </source>
</evidence>
<keyword evidence="5" id="KW-0479">Metal-binding</keyword>
<dbReference type="AlphaFoldDB" id="V3ZW97"/>
<dbReference type="PROSITE" id="PS51977">
    <property type="entry name" value="WGR"/>
    <property type="match status" value="1"/>
</dbReference>
<feature type="domain" description="WGR" evidence="17">
    <location>
        <begin position="65"/>
        <end position="155"/>
    </location>
</feature>
<protein>
    <recommendedName>
        <fullName evidence="13">Poly [ADP-ribose] polymerase</fullName>
        <shortName evidence="13">PARP</shortName>
        <ecNumber evidence="13">2.4.2.-</ecNumber>
    </recommendedName>
</protein>
<dbReference type="InterPro" id="IPR008893">
    <property type="entry name" value="WGR_domain"/>
</dbReference>
<dbReference type="Pfam" id="PF02877">
    <property type="entry name" value="PARP_reg"/>
    <property type="match status" value="1"/>
</dbReference>
<keyword evidence="3 13" id="KW-0808">Transferase</keyword>
<organism evidence="18 19">
    <name type="scientific">Lottia gigantea</name>
    <name type="common">Giant owl limpet</name>
    <dbReference type="NCBI Taxonomy" id="225164"/>
    <lineage>
        <taxon>Eukaryota</taxon>
        <taxon>Metazoa</taxon>
        <taxon>Spiralia</taxon>
        <taxon>Lophotrochozoa</taxon>
        <taxon>Mollusca</taxon>
        <taxon>Gastropoda</taxon>
        <taxon>Patellogastropoda</taxon>
        <taxon>Lottioidea</taxon>
        <taxon>Lottiidae</taxon>
        <taxon>Lottia</taxon>
    </lineage>
</organism>
<dbReference type="GO" id="GO:0003677">
    <property type="term" value="F:DNA binding"/>
    <property type="evidence" value="ECO:0007669"/>
    <property type="project" value="UniProtKB-KW"/>
</dbReference>
<evidence type="ECO:0000256" key="4">
    <source>
        <dbReference type="ARBA" id="ARBA00022695"/>
    </source>
</evidence>
<dbReference type="InterPro" id="IPR012317">
    <property type="entry name" value="Poly(ADP-ribose)pol_cat_dom"/>
</dbReference>
<keyword evidence="2 13" id="KW-0328">Glycosyltransferase</keyword>
<evidence type="ECO:0000259" key="16">
    <source>
        <dbReference type="PROSITE" id="PS51060"/>
    </source>
</evidence>
<evidence type="ECO:0000259" key="17">
    <source>
        <dbReference type="PROSITE" id="PS51977"/>
    </source>
</evidence>
<sequence length="530" mass="59699">MPPKRKAAAKKGAGGKKAKVVVKEEEEEASGSTMKDAINKLKAADKGKKKSHAIDKACYLASNTNARVLDDYNCMLNQTNIGHNNNKFYIIQVIETNGQYCAWNRWGRVGEMGDFKDMMCSTKAEAIKLFEKKFQDKTKNKWANRDSFEAKTGKYTMIDMAGDDEEEDEVDAPKVDLSGKTIAESKLDKVTQKFVSLIFDLDMFKESMKKFDIDVKKMPLGKLSKTQIAKGFEVLDEIEEVLNKKKSGNLVELSSRFYTAIPHDFGRRVPPKIDNAEALRQKMDMLMVLADIEIAQEMTKEKDKKMATVKGEVPNPIDVNYEMLKCNLELLNPKSEEYKLIETYTNETQGYRSVKLQHVWKCDREGDDDRFKAHDKLGNRKLLWHGTNIAVVAAILKTGLRIMPHSGGRVGKGIYFASENGKSAGYVSCNNKTGIMFLSEVALGKQNVILRDDHTLKAAPKGFDSVLAKGNTEPDCKKDKTITINGKKVVIPQGKPTKFATGSSFSQSEYLVYKESQNRLRYMLQLEFGY</sequence>
<evidence type="ECO:0000256" key="11">
    <source>
        <dbReference type="ARBA" id="ARBA00023242"/>
    </source>
</evidence>
<dbReference type="GO" id="GO:0035861">
    <property type="term" value="C:site of double-strand break"/>
    <property type="evidence" value="ECO:0007669"/>
    <property type="project" value="TreeGrafter"/>
</dbReference>
<evidence type="ECO:0000256" key="14">
    <source>
        <dbReference type="SAM" id="MobiDB-lite"/>
    </source>
</evidence>
<dbReference type="GO" id="GO:0003950">
    <property type="term" value="F:NAD+ poly-ADP-ribosyltransferase activity"/>
    <property type="evidence" value="ECO:0007669"/>
    <property type="project" value="UniProtKB-UniRule"/>
</dbReference>
<dbReference type="GO" id="GO:0070212">
    <property type="term" value="P:protein poly-ADP-ribosylation"/>
    <property type="evidence" value="ECO:0007669"/>
    <property type="project" value="TreeGrafter"/>
</dbReference>
<feature type="domain" description="PARP catalytic" evidence="15">
    <location>
        <begin position="315"/>
        <end position="530"/>
    </location>
</feature>
<evidence type="ECO:0000256" key="10">
    <source>
        <dbReference type="ARBA" id="ARBA00023125"/>
    </source>
</evidence>
<evidence type="ECO:0000256" key="13">
    <source>
        <dbReference type="RuleBase" id="RU362114"/>
    </source>
</evidence>
<dbReference type="Pfam" id="PF05406">
    <property type="entry name" value="WGR"/>
    <property type="match status" value="1"/>
</dbReference>
<evidence type="ECO:0000256" key="12">
    <source>
        <dbReference type="ARBA" id="ARBA00024347"/>
    </source>
</evidence>
<dbReference type="FunFam" id="1.20.142.10:FF:000001">
    <property type="entry name" value="Poly [ADP-ribose] polymerase"/>
    <property type="match status" value="1"/>
</dbReference>
<comment type="subcellular location">
    <subcellularLocation>
        <location evidence="1">Nucleus</location>
    </subcellularLocation>
</comment>
<dbReference type="InterPro" id="IPR050800">
    <property type="entry name" value="ARTD/PARP"/>
</dbReference>
<keyword evidence="9 13" id="KW-0520">NAD</keyword>